<comment type="caution">
    <text evidence="1">The sequence shown here is derived from an EMBL/GenBank/DDBJ whole genome shotgun (WGS) entry which is preliminary data.</text>
</comment>
<accession>A0ABQ3IKT8</accession>
<keyword evidence="2" id="KW-1185">Reference proteome</keyword>
<name>A0ABQ3IKT8_9PSEU</name>
<evidence type="ECO:0000313" key="1">
    <source>
        <dbReference type="EMBL" id="GHE85660.1"/>
    </source>
</evidence>
<evidence type="ECO:0000313" key="2">
    <source>
        <dbReference type="Proteomes" id="UP000605897"/>
    </source>
</evidence>
<organism evidence="1 2">
    <name type="scientific">Amycolatopsis deserti</name>
    <dbReference type="NCBI Taxonomy" id="185696"/>
    <lineage>
        <taxon>Bacteria</taxon>
        <taxon>Bacillati</taxon>
        <taxon>Actinomycetota</taxon>
        <taxon>Actinomycetes</taxon>
        <taxon>Pseudonocardiales</taxon>
        <taxon>Pseudonocardiaceae</taxon>
        <taxon>Amycolatopsis</taxon>
    </lineage>
</organism>
<gene>
    <name evidence="1" type="ORF">GCM10017786_17150</name>
</gene>
<dbReference type="Proteomes" id="UP000605897">
    <property type="component" value="Unassembled WGS sequence"/>
</dbReference>
<sequence length="70" mass="7044">MSGSPSVAMVNWSRFAAADAAVTDLVEGCGVDMARNSSFDGLAAAYSASRLSPKQLAGGDQVNPAPEDGP</sequence>
<dbReference type="EMBL" id="BNAU01000001">
    <property type="protein sequence ID" value="GHE85660.1"/>
    <property type="molecule type" value="Genomic_DNA"/>
</dbReference>
<reference evidence="2" key="1">
    <citation type="journal article" date="2019" name="Int. J. Syst. Evol. Microbiol.">
        <title>The Global Catalogue of Microorganisms (GCM) 10K type strain sequencing project: providing services to taxonomists for standard genome sequencing and annotation.</title>
        <authorList>
            <consortium name="The Broad Institute Genomics Platform"/>
            <consortium name="The Broad Institute Genome Sequencing Center for Infectious Disease"/>
            <person name="Wu L."/>
            <person name="Ma J."/>
        </authorList>
    </citation>
    <scope>NUCLEOTIDE SEQUENCE [LARGE SCALE GENOMIC DNA]</scope>
    <source>
        <strain evidence="2">CGMCC 4.7677</strain>
    </source>
</reference>
<proteinExistence type="predicted"/>
<protein>
    <submittedName>
        <fullName evidence="1">Uncharacterized protein</fullName>
    </submittedName>
</protein>